<organism evidence="2 3">
    <name type="scientific">Pontibacter burrus</name>
    <dbReference type="NCBI Taxonomy" id="2704466"/>
    <lineage>
        <taxon>Bacteria</taxon>
        <taxon>Pseudomonadati</taxon>
        <taxon>Bacteroidota</taxon>
        <taxon>Cytophagia</taxon>
        <taxon>Cytophagales</taxon>
        <taxon>Hymenobacteraceae</taxon>
        <taxon>Pontibacter</taxon>
    </lineage>
</organism>
<dbReference type="RefSeq" id="WP_163916392.1">
    <property type="nucleotide sequence ID" value="NZ_JAAGWD010000008.1"/>
</dbReference>
<protein>
    <submittedName>
        <fullName evidence="2">Uncharacterized protein</fullName>
    </submittedName>
</protein>
<reference evidence="2 3" key="1">
    <citation type="submission" date="2020-02" db="EMBL/GenBank/DDBJ databases">
        <authorList>
            <person name="Kim M.K."/>
        </authorList>
    </citation>
    <scope>NUCLEOTIDE SEQUENCE [LARGE SCALE GENOMIC DNA]</scope>
    <source>
        <strain evidence="2 3">BT327</strain>
    </source>
</reference>
<evidence type="ECO:0000313" key="3">
    <source>
        <dbReference type="Proteomes" id="UP000474777"/>
    </source>
</evidence>
<evidence type="ECO:0000313" key="2">
    <source>
        <dbReference type="EMBL" id="NEM99330.1"/>
    </source>
</evidence>
<evidence type="ECO:0000256" key="1">
    <source>
        <dbReference type="SAM" id="SignalP"/>
    </source>
</evidence>
<feature type="chain" id="PRO_5025348060" evidence="1">
    <location>
        <begin position="22"/>
        <end position="118"/>
    </location>
</feature>
<comment type="caution">
    <text evidence="2">The sequence shown here is derived from an EMBL/GenBank/DDBJ whole genome shotgun (WGS) entry which is preliminary data.</text>
</comment>
<keyword evidence="3" id="KW-1185">Reference proteome</keyword>
<keyword evidence="1" id="KW-0732">Signal</keyword>
<feature type="signal peptide" evidence="1">
    <location>
        <begin position="1"/>
        <end position="21"/>
    </location>
</feature>
<gene>
    <name evidence="2" type="ORF">GXP69_16645</name>
</gene>
<accession>A0A6B3M080</accession>
<sequence>MKLKALLLVVPLLLNSCYSYTPQRSVNTSQSQDQIQLKEQMDSWIGATKHQLLLKWGTPAVTTSDGNGGEIIKFEKLKRAYLQTMGGYITVVHNYSFYVGEDNMIYHWKYDRNQRQGM</sequence>
<dbReference type="Proteomes" id="UP000474777">
    <property type="component" value="Unassembled WGS sequence"/>
</dbReference>
<proteinExistence type="predicted"/>
<dbReference type="EMBL" id="JAAGWD010000008">
    <property type="protein sequence ID" value="NEM99330.1"/>
    <property type="molecule type" value="Genomic_DNA"/>
</dbReference>
<name>A0A6B3M080_9BACT</name>
<dbReference type="AlphaFoldDB" id="A0A6B3M080"/>